<feature type="transmembrane region" description="Helical" evidence="7">
    <location>
        <begin position="204"/>
        <end position="222"/>
    </location>
</feature>
<dbReference type="PANTHER" id="PTHR43005">
    <property type="entry name" value="BLR7065 PROTEIN"/>
    <property type="match status" value="1"/>
</dbReference>
<dbReference type="RefSeq" id="WP_245928716.1">
    <property type="nucleotide sequence ID" value="NZ_PYGA01000006.1"/>
</dbReference>
<organism evidence="10 11">
    <name type="scientific">Murinocardiopsis flavida</name>
    <dbReference type="NCBI Taxonomy" id="645275"/>
    <lineage>
        <taxon>Bacteria</taxon>
        <taxon>Bacillati</taxon>
        <taxon>Actinomycetota</taxon>
        <taxon>Actinomycetes</taxon>
        <taxon>Streptosporangiales</taxon>
        <taxon>Nocardiopsidaceae</taxon>
        <taxon>Murinocardiopsis</taxon>
    </lineage>
</organism>
<dbReference type="GO" id="GO:0005886">
    <property type="term" value="C:plasma membrane"/>
    <property type="evidence" value="ECO:0007669"/>
    <property type="project" value="UniProtKB-SubCell"/>
</dbReference>
<evidence type="ECO:0000256" key="4">
    <source>
        <dbReference type="ARBA" id="ARBA00022692"/>
    </source>
</evidence>
<dbReference type="CDD" id="cd06261">
    <property type="entry name" value="TM_PBP2"/>
    <property type="match status" value="1"/>
</dbReference>
<dbReference type="GO" id="GO:0055085">
    <property type="term" value="P:transmembrane transport"/>
    <property type="evidence" value="ECO:0007669"/>
    <property type="project" value="InterPro"/>
</dbReference>
<protein>
    <submittedName>
        <fullName evidence="10">Carbohydrate ABC transporter membrane protein 1 (CUT1 family)</fullName>
    </submittedName>
</protein>
<evidence type="ECO:0000256" key="2">
    <source>
        <dbReference type="ARBA" id="ARBA00022448"/>
    </source>
</evidence>
<proteinExistence type="inferred from homology"/>
<dbReference type="Pfam" id="PF00528">
    <property type="entry name" value="BPD_transp_1"/>
    <property type="match status" value="1"/>
</dbReference>
<gene>
    <name evidence="10" type="ORF">CLV63_106104</name>
</gene>
<evidence type="ECO:0000259" key="9">
    <source>
        <dbReference type="PROSITE" id="PS50928"/>
    </source>
</evidence>
<evidence type="ECO:0000256" key="8">
    <source>
        <dbReference type="SAM" id="MobiDB-lite"/>
    </source>
</evidence>
<feature type="transmembrane region" description="Helical" evidence="7">
    <location>
        <begin position="145"/>
        <end position="166"/>
    </location>
</feature>
<keyword evidence="5 7" id="KW-1133">Transmembrane helix</keyword>
<dbReference type="AlphaFoldDB" id="A0A2P8DLF4"/>
<evidence type="ECO:0000256" key="1">
    <source>
        <dbReference type="ARBA" id="ARBA00004651"/>
    </source>
</evidence>
<dbReference type="Gene3D" id="1.10.3720.10">
    <property type="entry name" value="MetI-like"/>
    <property type="match status" value="1"/>
</dbReference>
<dbReference type="InterPro" id="IPR000515">
    <property type="entry name" value="MetI-like"/>
</dbReference>
<feature type="transmembrane region" description="Helical" evidence="7">
    <location>
        <begin position="48"/>
        <end position="70"/>
    </location>
</feature>
<sequence length="335" mass="36013">MSSTEKAPTAAATVPPQRGGAHDKGRGGARRPAFSGPRDAMERRMARIGWLFTAPSLVVIGLITIFPIMYSLVLSFSRVRIGYDGFVVESMTFDNYVALFASQDFYYALGFTVLYTVITVAVELVLGTLAALVMERLTTGRGWMMALMLIPWSMITVVSAQLWGYIYNSSFGVATWALEGITGSTPLILGEPVPAITAMMVADIWKTTPFVAIIVLAGLVMLPQDVYEAAEVDGANAWKTFWQVTLPQLRATIAVAILFRILQAFGLFDLPFVLTGGGPGTATQSLAVMGYKVLFQDLNIGPGAAVATATGLLVTGACLLFLRSFKAQVGREEVS</sequence>
<dbReference type="InterPro" id="IPR035906">
    <property type="entry name" value="MetI-like_sf"/>
</dbReference>
<evidence type="ECO:0000313" key="10">
    <source>
        <dbReference type="EMBL" id="PSK98056.1"/>
    </source>
</evidence>
<dbReference type="PANTHER" id="PTHR43005:SF1">
    <property type="entry name" value="SPERMIDINE_PUTRESCINE TRANSPORT SYSTEM PERMEASE PROTEIN"/>
    <property type="match status" value="1"/>
</dbReference>
<evidence type="ECO:0000313" key="11">
    <source>
        <dbReference type="Proteomes" id="UP000240542"/>
    </source>
</evidence>
<dbReference type="SUPFAM" id="SSF161098">
    <property type="entry name" value="MetI-like"/>
    <property type="match status" value="1"/>
</dbReference>
<feature type="transmembrane region" description="Helical" evidence="7">
    <location>
        <begin position="300"/>
        <end position="322"/>
    </location>
</feature>
<comment type="similarity">
    <text evidence="7">Belongs to the binding-protein-dependent transport system permease family.</text>
</comment>
<feature type="transmembrane region" description="Helical" evidence="7">
    <location>
        <begin position="249"/>
        <end position="268"/>
    </location>
</feature>
<keyword evidence="3" id="KW-1003">Cell membrane</keyword>
<comment type="subcellular location">
    <subcellularLocation>
        <location evidence="1 7">Cell membrane</location>
        <topology evidence="1 7">Multi-pass membrane protein</topology>
    </subcellularLocation>
</comment>
<name>A0A2P8DLF4_9ACTN</name>
<comment type="caution">
    <text evidence="10">The sequence shown here is derived from an EMBL/GenBank/DDBJ whole genome shotgun (WGS) entry which is preliminary data.</text>
</comment>
<keyword evidence="11" id="KW-1185">Reference proteome</keyword>
<feature type="region of interest" description="Disordered" evidence="8">
    <location>
        <begin position="1"/>
        <end position="38"/>
    </location>
</feature>
<evidence type="ECO:0000256" key="5">
    <source>
        <dbReference type="ARBA" id="ARBA00022989"/>
    </source>
</evidence>
<dbReference type="PROSITE" id="PS50928">
    <property type="entry name" value="ABC_TM1"/>
    <property type="match status" value="1"/>
</dbReference>
<keyword evidence="6 7" id="KW-0472">Membrane</keyword>
<dbReference type="EMBL" id="PYGA01000006">
    <property type="protein sequence ID" value="PSK98056.1"/>
    <property type="molecule type" value="Genomic_DNA"/>
</dbReference>
<feature type="domain" description="ABC transmembrane type-1" evidence="9">
    <location>
        <begin position="109"/>
        <end position="323"/>
    </location>
</feature>
<dbReference type="Proteomes" id="UP000240542">
    <property type="component" value="Unassembled WGS sequence"/>
</dbReference>
<evidence type="ECO:0000256" key="3">
    <source>
        <dbReference type="ARBA" id="ARBA00022475"/>
    </source>
</evidence>
<evidence type="ECO:0000256" key="7">
    <source>
        <dbReference type="RuleBase" id="RU363032"/>
    </source>
</evidence>
<feature type="transmembrane region" description="Helical" evidence="7">
    <location>
        <begin position="105"/>
        <end position="133"/>
    </location>
</feature>
<keyword evidence="4 7" id="KW-0812">Transmembrane</keyword>
<keyword evidence="2 7" id="KW-0813">Transport</keyword>
<reference evidence="10 11" key="1">
    <citation type="submission" date="2018-03" db="EMBL/GenBank/DDBJ databases">
        <title>Genomic Encyclopedia of Archaeal and Bacterial Type Strains, Phase II (KMG-II): from individual species to whole genera.</title>
        <authorList>
            <person name="Goeker M."/>
        </authorList>
    </citation>
    <scope>NUCLEOTIDE SEQUENCE [LARGE SCALE GENOMIC DNA]</scope>
    <source>
        <strain evidence="10 11">DSM 45312</strain>
    </source>
</reference>
<evidence type="ECO:0000256" key="6">
    <source>
        <dbReference type="ARBA" id="ARBA00023136"/>
    </source>
</evidence>
<accession>A0A2P8DLF4</accession>